<name>A0ACB7TFK9_HYAAI</name>
<proteinExistence type="predicted"/>
<organism evidence="1 2">
    <name type="scientific">Hyalomma asiaticum</name>
    <name type="common">Tick</name>
    <dbReference type="NCBI Taxonomy" id="266040"/>
    <lineage>
        <taxon>Eukaryota</taxon>
        <taxon>Metazoa</taxon>
        <taxon>Ecdysozoa</taxon>
        <taxon>Arthropoda</taxon>
        <taxon>Chelicerata</taxon>
        <taxon>Arachnida</taxon>
        <taxon>Acari</taxon>
        <taxon>Parasitiformes</taxon>
        <taxon>Ixodida</taxon>
        <taxon>Ixodoidea</taxon>
        <taxon>Ixodidae</taxon>
        <taxon>Hyalomminae</taxon>
        <taxon>Hyalomma</taxon>
    </lineage>
</organism>
<dbReference type="Proteomes" id="UP000821845">
    <property type="component" value="Chromosome 1"/>
</dbReference>
<evidence type="ECO:0000313" key="2">
    <source>
        <dbReference type="Proteomes" id="UP000821845"/>
    </source>
</evidence>
<protein>
    <submittedName>
        <fullName evidence="1">Uncharacterized protein</fullName>
    </submittedName>
</protein>
<evidence type="ECO:0000313" key="1">
    <source>
        <dbReference type="EMBL" id="KAH6945600.1"/>
    </source>
</evidence>
<comment type="caution">
    <text evidence="1">The sequence shown here is derived from an EMBL/GenBank/DDBJ whole genome shotgun (WGS) entry which is preliminary data.</text>
</comment>
<sequence>MKRYTRTEKVTHARARSDSFMQYSRKEEHRNPSTWTQRQRASTRNEISTAYPPRFAYAAPCTTVGGGCPARATPHECARGKQGTMPLVSAASFSGL</sequence>
<gene>
    <name evidence="1" type="ORF">HPB50_009284</name>
</gene>
<reference evidence="1" key="1">
    <citation type="submission" date="2020-05" db="EMBL/GenBank/DDBJ databases">
        <title>Large-scale comparative analyses of tick genomes elucidate their genetic diversity and vector capacities.</title>
        <authorList>
            <person name="Jia N."/>
            <person name="Wang J."/>
            <person name="Shi W."/>
            <person name="Du L."/>
            <person name="Sun Y."/>
            <person name="Zhan W."/>
            <person name="Jiang J."/>
            <person name="Wang Q."/>
            <person name="Zhang B."/>
            <person name="Ji P."/>
            <person name="Sakyi L.B."/>
            <person name="Cui X."/>
            <person name="Yuan T."/>
            <person name="Jiang B."/>
            <person name="Yang W."/>
            <person name="Lam T.T.-Y."/>
            <person name="Chang Q."/>
            <person name="Ding S."/>
            <person name="Wang X."/>
            <person name="Zhu J."/>
            <person name="Ruan X."/>
            <person name="Zhao L."/>
            <person name="Wei J."/>
            <person name="Que T."/>
            <person name="Du C."/>
            <person name="Cheng J."/>
            <person name="Dai P."/>
            <person name="Han X."/>
            <person name="Huang E."/>
            <person name="Gao Y."/>
            <person name="Liu J."/>
            <person name="Shao H."/>
            <person name="Ye R."/>
            <person name="Li L."/>
            <person name="Wei W."/>
            <person name="Wang X."/>
            <person name="Wang C."/>
            <person name="Yang T."/>
            <person name="Huo Q."/>
            <person name="Li W."/>
            <person name="Guo W."/>
            <person name="Chen H."/>
            <person name="Zhou L."/>
            <person name="Ni X."/>
            <person name="Tian J."/>
            <person name="Zhou Y."/>
            <person name="Sheng Y."/>
            <person name="Liu T."/>
            <person name="Pan Y."/>
            <person name="Xia L."/>
            <person name="Li J."/>
            <person name="Zhao F."/>
            <person name="Cao W."/>
        </authorList>
    </citation>
    <scope>NUCLEOTIDE SEQUENCE</scope>
    <source>
        <strain evidence="1">Hyas-2018</strain>
    </source>
</reference>
<keyword evidence="2" id="KW-1185">Reference proteome</keyword>
<accession>A0ACB7TFK9</accession>
<dbReference type="EMBL" id="CM023481">
    <property type="protein sequence ID" value="KAH6945600.1"/>
    <property type="molecule type" value="Genomic_DNA"/>
</dbReference>